<accession>A0A1G4I1E7</accession>
<dbReference type="PROSITE" id="PS00616">
    <property type="entry name" value="HIS_ACID_PHOSPHAT_1"/>
    <property type="match status" value="1"/>
</dbReference>
<dbReference type="InterPro" id="IPR029033">
    <property type="entry name" value="His_PPase_superfam"/>
</dbReference>
<dbReference type="RefSeq" id="XP_067077108.1">
    <property type="nucleotide sequence ID" value="XM_067221007.1"/>
</dbReference>
<name>A0A1G4I1E7_TRYEQ</name>
<evidence type="ECO:0000313" key="6">
    <source>
        <dbReference type="EMBL" id="SCU65518.1"/>
    </source>
</evidence>
<feature type="signal peptide" evidence="5">
    <location>
        <begin position="1"/>
        <end position="27"/>
    </location>
</feature>
<evidence type="ECO:0000256" key="1">
    <source>
        <dbReference type="ARBA" id="ARBA00005375"/>
    </source>
</evidence>
<protein>
    <submittedName>
        <fullName evidence="6">Membrane-bound acid phosphatase 2</fullName>
    </submittedName>
</protein>
<dbReference type="Proteomes" id="UP000195570">
    <property type="component" value="Unassembled WGS sequence"/>
</dbReference>
<feature type="chain" id="PRO_5009235090" evidence="5">
    <location>
        <begin position="28"/>
        <end position="524"/>
    </location>
</feature>
<keyword evidence="4" id="KW-0472">Membrane</keyword>
<dbReference type="InterPro" id="IPR050645">
    <property type="entry name" value="Histidine_acid_phosphatase"/>
</dbReference>
<dbReference type="PANTHER" id="PTHR11567:SF110">
    <property type="entry name" value="2-PHOSPHOXYLOSE PHOSPHATASE 1"/>
    <property type="match status" value="1"/>
</dbReference>
<keyword evidence="5" id="KW-0732">Signal</keyword>
<organism evidence="6 7">
    <name type="scientific">Trypanosoma equiperdum</name>
    <dbReference type="NCBI Taxonomy" id="5694"/>
    <lineage>
        <taxon>Eukaryota</taxon>
        <taxon>Discoba</taxon>
        <taxon>Euglenozoa</taxon>
        <taxon>Kinetoplastea</taxon>
        <taxon>Metakinetoplastina</taxon>
        <taxon>Trypanosomatida</taxon>
        <taxon>Trypanosomatidae</taxon>
        <taxon>Trypanosoma</taxon>
    </lineage>
</organism>
<keyword evidence="2" id="KW-0378">Hydrolase</keyword>
<evidence type="ECO:0000256" key="5">
    <source>
        <dbReference type="SAM" id="SignalP"/>
    </source>
</evidence>
<dbReference type="FunFam" id="3.40.50.1240:FF:000093">
    <property type="entry name" value="Membrane-bound acid phosphatase 2"/>
    <property type="match status" value="1"/>
</dbReference>
<dbReference type="Pfam" id="PF00328">
    <property type="entry name" value="His_Phos_2"/>
    <property type="match status" value="1"/>
</dbReference>
<evidence type="ECO:0000313" key="7">
    <source>
        <dbReference type="Proteomes" id="UP000195570"/>
    </source>
</evidence>
<dbReference type="Gene3D" id="3.40.50.1240">
    <property type="entry name" value="Phosphoglycerate mutase-like"/>
    <property type="match status" value="1"/>
</dbReference>
<evidence type="ECO:0000256" key="3">
    <source>
        <dbReference type="SAM" id="MobiDB-lite"/>
    </source>
</evidence>
<dbReference type="CDD" id="cd07061">
    <property type="entry name" value="HP_HAP_like"/>
    <property type="match status" value="1"/>
</dbReference>
<feature type="compositionally biased region" description="Basic and acidic residues" evidence="3">
    <location>
        <begin position="514"/>
        <end position="524"/>
    </location>
</feature>
<comment type="similarity">
    <text evidence="1">Belongs to the histidine acid phosphatase family.</text>
</comment>
<dbReference type="AlphaFoldDB" id="A0A1G4I1E7"/>
<reference evidence="6" key="1">
    <citation type="submission" date="2016-09" db="EMBL/GenBank/DDBJ databases">
        <authorList>
            <person name="Hebert L."/>
            <person name="Moumen B."/>
        </authorList>
    </citation>
    <scope>NUCLEOTIDE SEQUENCE [LARGE SCALE GENOMIC DNA]</scope>
    <source>
        <strain evidence="6">OVI</strain>
    </source>
</reference>
<feature type="transmembrane region" description="Helical" evidence="4">
    <location>
        <begin position="459"/>
        <end position="480"/>
    </location>
</feature>
<keyword evidence="4" id="KW-0812">Transmembrane</keyword>
<keyword evidence="7" id="KW-1185">Reference proteome</keyword>
<evidence type="ECO:0000256" key="2">
    <source>
        <dbReference type="ARBA" id="ARBA00022801"/>
    </source>
</evidence>
<dbReference type="GeneID" id="92379641"/>
<comment type="caution">
    <text evidence="6">The sequence shown here is derived from an EMBL/GenBank/DDBJ whole genome shotgun (WGS) entry which is preliminary data.</text>
</comment>
<dbReference type="EMBL" id="CZPT02000320">
    <property type="protein sequence ID" value="SCU65518.1"/>
    <property type="molecule type" value="Genomic_DNA"/>
</dbReference>
<evidence type="ECO:0000256" key="4">
    <source>
        <dbReference type="SAM" id="Phobius"/>
    </source>
</evidence>
<sequence length="524" mass="59376">MKERKGSWVNLAVVCVFFTFLHIHSYAAQPTKTLHLVQLVHRHGARYPLVPHNATEICGGEPCGSLTREGLTMLINTGKFLREHYNNASSVPFFPSTSYNLSVSHTESTYVNRTIQSAEGLLKGLFPDENTFFPVVYTRYDRGNVLQRSYSNPYTYAFLNLDVEWWRNVCNPTTDKFIKYDTLLSISKEVFSEGMCANPEDRCKCAQTLFDIGASMEADGRIAKHPLLLQHVKQLRNVTEFCFREEFGYNSSDKTHVNMGSQGQDLAQRILFNAESRMNGTTTLKLYHYSAHDVTLAPLAATLGDSTFDGFLPPFGQLYAFELLYDDAANGYVVCVRRGAPGQTPSTKYLFQWDDFQLKCMDERNSIYNAENNTCPYHDFKRLVDFTKPKDPAGLCYLNDKYRKLFDCSGEKRESPNQACKALRRMCPEWACGSGYTLNSVTLECIQSLSGGRYFSMKWRLLLVFIVLVCVCVVVSLLCFSRNKERREEEPVIEEGVASNEKEPPLGHPGRANRAREGSDGPVP</sequence>
<dbReference type="PANTHER" id="PTHR11567">
    <property type="entry name" value="ACID PHOSPHATASE-RELATED"/>
    <property type="match status" value="1"/>
</dbReference>
<feature type="region of interest" description="Disordered" evidence="3">
    <location>
        <begin position="486"/>
        <end position="524"/>
    </location>
</feature>
<proteinExistence type="inferred from homology"/>
<dbReference type="GO" id="GO:0016791">
    <property type="term" value="F:phosphatase activity"/>
    <property type="evidence" value="ECO:0007669"/>
    <property type="project" value="TreeGrafter"/>
</dbReference>
<dbReference type="VEuPathDB" id="TriTrypDB:TEOVI_000570100"/>
<dbReference type="InterPro" id="IPR033379">
    <property type="entry name" value="Acid_Pase_AS"/>
</dbReference>
<dbReference type="InterPro" id="IPR000560">
    <property type="entry name" value="His_Pase_clade-2"/>
</dbReference>
<gene>
    <name evidence="6" type="ORF">TEOVI_000570100</name>
</gene>
<dbReference type="SUPFAM" id="SSF53254">
    <property type="entry name" value="Phosphoglycerate mutase-like"/>
    <property type="match status" value="1"/>
</dbReference>
<keyword evidence="4" id="KW-1133">Transmembrane helix</keyword>